<name>A0AAE0BUC5_9CHLO</name>
<feature type="transmembrane region" description="Helical" evidence="1">
    <location>
        <begin position="470"/>
        <end position="490"/>
    </location>
</feature>
<evidence type="ECO:0000313" key="4">
    <source>
        <dbReference type="Proteomes" id="UP001190700"/>
    </source>
</evidence>
<feature type="transmembrane region" description="Helical" evidence="1">
    <location>
        <begin position="536"/>
        <end position="553"/>
    </location>
</feature>
<keyword evidence="4" id="KW-1185">Reference proteome</keyword>
<dbReference type="Proteomes" id="UP001190700">
    <property type="component" value="Unassembled WGS sequence"/>
</dbReference>
<protein>
    <recommendedName>
        <fullName evidence="2">Acyltransferase 3 domain-containing protein</fullName>
    </recommendedName>
</protein>
<dbReference type="Pfam" id="PF01757">
    <property type="entry name" value="Acyl_transf_3"/>
    <property type="match status" value="1"/>
</dbReference>
<dbReference type="InterPro" id="IPR002656">
    <property type="entry name" value="Acyl_transf_3_dom"/>
</dbReference>
<evidence type="ECO:0000313" key="3">
    <source>
        <dbReference type="EMBL" id="KAK3242388.1"/>
    </source>
</evidence>
<dbReference type="EMBL" id="LGRX02033182">
    <property type="protein sequence ID" value="KAK3242388.1"/>
    <property type="molecule type" value="Genomic_DNA"/>
</dbReference>
<comment type="caution">
    <text evidence="3">The sequence shown here is derived from an EMBL/GenBank/DDBJ whole genome shotgun (WGS) entry which is preliminary data.</text>
</comment>
<feature type="transmembrane region" description="Helical" evidence="1">
    <location>
        <begin position="346"/>
        <end position="362"/>
    </location>
</feature>
<organism evidence="3 4">
    <name type="scientific">Cymbomonas tetramitiformis</name>
    <dbReference type="NCBI Taxonomy" id="36881"/>
    <lineage>
        <taxon>Eukaryota</taxon>
        <taxon>Viridiplantae</taxon>
        <taxon>Chlorophyta</taxon>
        <taxon>Pyramimonadophyceae</taxon>
        <taxon>Pyramimonadales</taxon>
        <taxon>Pyramimonadaceae</taxon>
        <taxon>Cymbomonas</taxon>
    </lineage>
</organism>
<evidence type="ECO:0000256" key="1">
    <source>
        <dbReference type="SAM" id="Phobius"/>
    </source>
</evidence>
<keyword evidence="1" id="KW-0472">Membrane</keyword>
<gene>
    <name evidence="3" type="ORF">CYMTET_47920</name>
</gene>
<accession>A0AAE0BUC5</accession>
<feature type="transmembrane region" description="Helical" evidence="1">
    <location>
        <begin position="502"/>
        <end position="524"/>
    </location>
</feature>
<keyword evidence="1" id="KW-1133">Transmembrane helix</keyword>
<dbReference type="AlphaFoldDB" id="A0AAE0BUC5"/>
<reference evidence="3 4" key="1">
    <citation type="journal article" date="2015" name="Genome Biol. Evol.">
        <title>Comparative Genomics of a Bacterivorous Green Alga Reveals Evolutionary Causalities and Consequences of Phago-Mixotrophic Mode of Nutrition.</title>
        <authorList>
            <person name="Burns J.A."/>
            <person name="Paasch A."/>
            <person name="Narechania A."/>
            <person name="Kim E."/>
        </authorList>
    </citation>
    <scope>NUCLEOTIDE SEQUENCE [LARGE SCALE GENOMIC DNA]</scope>
    <source>
        <strain evidence="3 4">PLY_AMNH</strain>
    </source>
</reference>
<feature type="transmembrane region" description="Helical" evidence="1">
    <location>
        <begin position="368"/>
        <end position="387"/>
    </location>
</feature>
<feature type="transmembrane region" description="Helical" evidence="1">
    <location>
        <begin position="399"/>
        <end position="421"/>
    </location>
</feature>
<dbReference type="GO" id="GO:0016747">
    <property type="term" value="F:acyltransferase activity, transferring groups other than amino-acyl groups"/>
    <property type="evidence" value="ECO:0007669"/>
    <property type="project" value="InterPro"/>
</dbReference>
<evidence type="ECO:0000259" key="2">
    <source>
        <dbReference type="Pfam" id="PF01757"/>
    </source>
</evidence>
<feature type="transmembrane region" description="Helical" evidence="1">
    <location>
        <begin position="321"/>
        <end position="339"/>
    </location>
</feature>
<proteinExistence type="predicted"/>
<dbReference type="InterPro" id="IPR052734">
    <property type="entry name" value="Nod_factor_acetyltransferase"/>
</dbReference>
<sequence length="588" mass="67494">MSFPPPPEDDGKTPFAHPAANFFSTDATTVVTLLCWLGIGIWWYFDFHWPFCLEDSGETLPTHVAKKEAPAPPAASAGQELTQLPEDLARPSAAKDVPVVARGRGRSATIDEPFVLPEDELQLKPVAVADTSTTVPNPVVMEMPKMAATQNGPASGSSRVQKEQADSRLFCKGLFTCPYFATYYEGKSWEYLLGDWRLTVEEGKKGRNYFVDNCRFWLETLVILKHLMGKLQQGEGYGEDECFANWWMCAIGGYVGTFHMAFFTVFSGMLSKKPMTPQRLARVVVMRWVPLVTLSLASNLYHDGPNILQKEMANPLTAYTGLWYMQCWVIWQSLTPYLLTLRTEAMVFWSMLFSLMGGYWFTGDSGNILALNNAINLLPFFIAGLVLEDRHFDWARKVFYKRLGAAVSALLLGLLLLNAYYTWDDGDDRDFGITAYRNWYKVTQMKNYFETDYSRDEGSREYWTYWSQQWVSQMLAWVFGLAFVAMIPHERTIFSEFGANTFYSYVLQFYYFGILQYLSLWITGSKYVPEDTWHGVLGWMLILAHSVLCNMFLSCRLIRSFFRVLFEGDWFQSCMKSNDELKKMQNQK</sequence>
<feature type="transmembrane region" description="Helical" evidence="1">
    <location>
        <begin position="245"/>
        <end position="268"/>
    </location>
</feature>
<feature type="domain" description="Acyltransferase 3" evidence="2">
    <location>
        <begin position="208"/>
        <end position="552"/>
    </location>
</feature>
<keyword evidence="1" id="KW-0812">Transmembrane</keyword>
<dbReference type="PANTHER" id="PTHR37312:SF1">
    <property type="entry name" value="MEMBRANE-BOUND ACYLTRANSFERASE YKRP-RELATED"/>
    <property type="match status" value="1"/>
</dbReference>
<dbReference type="PANTHER" id="PTHR37312">
    <property type="entry name" value="MEMBRANE-BOUND ACYLTRANSFERASE YKRP-RELATED"/>
    <property type="match status" value="1"/>
</dbReference>